<dbReference type="AlphaFoldDB" id="A0A239K079"/>
<comment type="subcellular location">
    <subcellularLocation>
        <location evidence="1">Membrane</location>
    </subcellularLocation>
</comment>
<reference evidence="3 4" key="1">
    <citation type="submission" date="2017-06" db="EMBL/GenBank/DDBJ databases">
        <authorList>
            <person name="Kim H.J."/>
            <person name="Triplett B.A."/>
        </authorList>
    </citation>
    <scope>NUCLEOTIDE SEQUENCE [LARGE SCALE GENOMIC DNA]</scope>
    <source>
        <strain evidence="3 4">DSM 18704</strain>
    </source>
</reference>
<name>A0A239K079_9BACT</name>
<dbReference type="EMBL" id="FZOU01000004">
    <property type="protein sequence ID" value="SNT11440.1"/>
    <property type="molecule type" value="Genomic_DNA"/>
</dbReference>
<feature type="domain" description="NAD-dependent epimerase/dehydratase" evidence="2">
    <location>
        <begin position="11"/>
        <end position="118"/>
    </location>
</feature>
<evidence type="ECO:0000259" key="2">
    <source>
        <dbReference type="Pfam" id="PF01370"/>
    </source>
</evidence>
<dbReference type="PANTHER" id="PTHR14097">
    <property type="entry name" value="OXIDOREDUCTASE HTATIP2"/>
    <property type="match status" value="1"/>
</dbReference>
<dbReference type="Proteomes" id="UP000198356">
    <property type="component" value="Unassembled WGS sequence"/>
</dbReference>
<dbReference type="Pfam" id="PF01370">
    <property type="entry name" value="Epimerase"/>
    <property type="match status" value="1"/>
</dbReference>
<accession>A0A239K079</accession>
<dbReference type="InterPro" id="IPR001509">
    <property type="entry name" value="Epimerase_deHydtase"/>
</dbReference>
<organism evidence="3 4">
    <name type="scientific">Granulicella rosea</name>
    <dbReference type="NCBI Taxonomy" id="474952"/>
    <lineage>
        <taxon>Bacteria</taxon>
        <taxon>Pseudomonadati</taxon>
        <taxon>Acidobacteriota</taxon>
        <taxon>Terriglobia</taxon>
        <taxon>Terriglobales</taxon>
        <taxon>Acidobacteriaceae</taxon>
        <taxon>Granulicella</taxon>
    </lineage>
</organism>
<dbReference type="Gene3D" id="3.40.50.720">
    <property type="entry name" value="NAD(P)-binding Rossmann-like Domain"/>
    <property type="match status" value="1"/>
</dbReference>
<dbReference type="OrthoDB" id="9785372at2"/>
<evidence type="ECO:0000256" key="1">
    <source>
        <dbReference type="ARBA" id="ARBA00004370"/>
    </source>
</evidence>
<dbReference type="PANTHER" id="PTHR14097:SF8">
    <property type="entry name" value="NAD(P)-BINDING DOMAIN-CONTAINING PROTEIN"/>
    <property type="match status" value="1"/>
</dbReference>
<evidence type="ECO:0000313" key="4">
    <source>
        <dbReference type="Proteomes" id="UP000198356"/>
    </source>
</evidence>
<keyword evidence="4" id="KW-1185">Reference proteome</keyword>
<sequence>MLNETATLNLILTGATGLVGEGVLLEALEHPAVAQILMVSRRPSTLAHPKLKELLVPDFMHIESVTAQLAGYDACLYCAGISSAGMNEADYTHITHDITVHFAEVLVALNPQMIFIFVSGYLADSTEKGRVMWARVKGRTENNLMRLPFQHVYSFRPGFMKPFPTQRNVKGYYKLITLLYPILDKLFPNYVSTMQELGLAMIKCILRGYPKPILEVEDINQLASS</sequence>
<dbReference type="GO" id="GO:0016020">
    <property type="term" value="C:membrane"/>
    <property type="evidence" value="ECO:0007669"/>
    <property type="project" value="UniProtKB-SubCell"/>
</dbReference>
<dbReference type="SUPFAM" id="SSF51735">
    <property type="entry name" value="NAD(P)-binding Rossmann-fold domains"/>
    <property type="match status" value="1"/>
</dbReference>
<evidence type="ECO:0000313" key="3">
    <source>
        <dbReference type="EMBL" id="SNT11440.1"/>
    </source>
</evidence>
<dbReference type="InterPro" id="IPR036291">
    <property type="entry name" value="NAD(P)-bd_dom_sf"/>
</dbReference>
<dbReference type="RefSeq" id="WP_089408888.1">
    <property type="nucleotide sequence ID" value="NZ_FZOU01000004.1"/>
</dbReference>
<protein>
    <recommendedName>
        <fullName evidence="2">NAD-dependent epimerase/dehydratase domain-containing protein</fullName>
    </recommendedName>
</protein>
<proteinExistence type="predicted"/>
<gene>
    <name evidence="3" type="ORF">SAMN05421770_104229</name>
</gene>